<keyword evidence="1" id="KW-0472">Membrane</keyword>
<proteinExistence type="predicted"/>
<name>A0A1L7AHN5_9PROT</name>
<reference evidence="2 3" key="1">
    <citation type="submission" date="2016-05" db="EMBL/GenBank/DDBJ databases">
        <title>Complete Genome and Methylome Analysis of Psychrotrophic Bacterial Isolates from Antarctic Lake Untersee.</title>
        <authorList>
            <person name="Fomenkov A."/>
            <person name="Akimov V.N."/>
            <person name="Vasilyeva L.V."/>
            <person name="Andersen D."/>
            <person name="Vincze T."/>
            <person name="Roberts R.J."/>
        </authorList>
    </citation>
    <scope>NUCLEOTIDE SEQUENCE [LARGE SCALE GENOMIC DNA]</scope>
    <source>
        <strain evidence="2 3">U14-5</strain>
    </source>
</reference>
<keyword evidence="1" id="KW-1133">Transmembrane helix</keyword>
<feature type="transmembrane region" description="Helical" evidence="1">
    <location>
        <begin position="93"/>
        <end position="114"/>
    </location>
</feature>
<accession>A0A1L7AHN5</accession>
<evidence type="ECO:0000256" key="1">
    <source>
        <dbReference type="SAM" id="Phobius"/>
    </source>
</evidence>
<sequence length="117" mass="12682">MGPTLRRLAYGLVQGLGWIGVLALIGASLLLVRRLGFPAVLLLGLIASLICVRAELSQDVPGWGRDIFAARWHSRPDASERLASAEQIAALRFYRNCGFALILAGALGSVWQVWRIG</sequence>
<dbReference type="Proteomes" id="UP000185494">
    <property type="component" value="Chromosome 1"/>
</dbReference>
<evidence type="ECO:0000313" key="2">
    <source>
        <dbReference type="EMBL" id="APT58294.1"/>
    </source>
</evidence>
<evidence type="ECO:0000313" key="3">
    <source>
        <dbReference type="Proteomes" id="UP000185494"/>
    </source>
</evidence>
<protein>
    <submittedName>
        <fullName evidence="2">Uncharacterized protein</fullName>
    </submittedName>
</protein>
<keyword evidence="1" id="KW-0812">Transmembrane</keyword>
<dbReference type="STRING" id="257708.RGI145_15405"/>
<dbReference type="EMBL" id="CP015583">
    <property type="protein sequence ID" value="APT58294.1"/>
    <property type="molecule type" value="Genomic_DNA"/>
</dbReference>
<gene>
    <name evidence="2" type="ORF">RGI145_15405</name>
</gene>
<dbReference type="AlphaFoldDB" id="A0A1L7AHN5"/>
<feature type="transmembrane region" description="Helical" evidence="1">
    <location>
        <begin position="12"/>
        <end position="31"/>
    </location>
</feature>
<organism evidence="2 3">
    <name type="scientific">Roseomonas gilardii</name>
    <dbReference type="NCBI Taxonomy" id="257708"/>
    <lineage>
        <taxon>Bacteria</taxon>
        <taxon>Pseudomonadati</taxon>
        <taxon>Pseudomonadota</taxon>
        <taxon>Alphaproteobacteria</taxon>
        <taxon>Acetobacterales</taxon>
        <taxon>Roseomonadaceae</taxon>
        <taxon>Roseomonas</taxon>
    </lineage>
</organism>
<dbReference type="KEGG" id="rgi:RGI145_15405"/>